<dbReference type="InterPro" id="IPR003602">
    <property type="entry name" value="Topo_IA_DNA-bd_dom"/>
</dbReference>
<protein>
    <recommendedName>
        <fullName evidence="3">DNA topoisomerase</fullName>
        <ecNumber evidence="3">5.6.2.1</ecNumber>
    </recommendedName>
    <alternativeName>
        <fullName evidence="10">Omega-protein</fullName>
    </alternativeName>
    <alternativeName>
        <fullName evidence="9">Relaxing enzyme</fullName>
    </alternativeName>
    <alternativeName>
        <fullName evidence="7">Swivelase</fullName>
    </alternativeName>
    <alternativeName>
        <fullName evidence="8">Untwisting enzyme</fullName>
    </alternativeName>
</protein>
<sequence length="798" mass="90423">MKYLFIAEKPTVMNAVKETYQKHKTEIISKIGEIEFTALAGHVCRWLEPDEYPQWKGLKWAETDLPMIPDPFVVSYIPEKVEIIKRIKNLLQQTKFDGIIVGTDSDTEGNGIFYLLREFLKLPSMRTLRYFESTLTDKDILRSLFQMTDFDRNPRDVQMTESYLVRSHGDWIVGMNATRALTVKTGEKMRVGRVKAPTLKLVYDNSKAIDEFVPHSDYLIKAIYAEGFTGYYYSKEGPIAYETQKEAEDFIRSMQSPKTATVLDIQRKNVKTEAPKLYKLATIQSEAGTKYNYTPQKTLDLIQSLYEKKLVSYPRTNGEFVSSQKALEFPMLLESVRTLPDLAPFVEHITAADIKRTQQNPRIVNDKEVQKESHDALLPTEKKPDLAALSQDEINIYDMICRRLLGHFLPVLIEEKVILLADIAGLIFKSNGTSLVQKGWTELYNRKTKGEVIPASVVKNTALSIAQIEPHEKKSVPPKRLTEASLVEVMEHISKYISDKALRATMNAAEGIGQPSTRGTIISELIRSGYMESRTKANQLFITDMGKRYIESLKDFTITDPIQAAEWETMFQGVRNGTINYHDAERQFHTYITDFVRGVEAMNIQSVSRFQTYEKHPCPYCGKKILKLKWGYACEDSRNGCGFKVSNFDGKVKDSDMDALLTKGVTRTIKNIAVSAKTGKAYDAKIRLEAKGSAHATKFEFDSQPSTTAYSCPYCQKPITTTSWGFACEDYKKGCNFSVSNFNGKLKEKDLKDLIEKKETRLIKAIGKSKSSGNPYDASVTLNPKGSQYVTGLKFAKS</sequence>
<dbReference type="InterPro" id="IPR000380">
    <property type="entry name" value="Topo_IA"/>
</dbReference>
<dbReference type="PANTHER" id="PTHR11390">
    <property type="entry name" value="PROKARYOTIC DNA TOPOISOMERASE"/>
    <property type="match status" value="1"/>
</dbReference>
<comment type="catalytic activity">
    <reaction evidence="1">
        <text>ATP-independent breakage of single-stranded DNA, followed by passage and rejoining.</text>
        <dbReference type="EC" id="5.6.2.1"/>
    </reaction>
</comment>
<dbReference type="InterPro" id="IPR013497">
    <property type="entry name" value="Topo_IA_cen"/>
</dbReference>
<evidence type="ECO:0000313" key="12">
    <source>
        <dbReference type="EMBL" id="MSS38036.1"/>
    </source>
</evidence>
<keyword evidence="6" id="KW-0413">Isomerase</keyword>
<dbReference type="InterPro" id="IPR006171">
    <property type="entry name" value="TOPRIM_dom"/>
</dbReference>
<evidence type="ECO:0000256" key="8">
    <source>
        <dbReference type="ARBA" id="ARBA00031985"/>
    </source>
</evidence>
<name>A0A7X2TEK4_9CLOT</name>
<comment type="caution">
    <text evidence="12">The sequence shown here is derived from an EMBL/GenBank/DDBJ whole genome shotgun (WGS) entry which is preliminary data.</text>
</comment>
<evidence type="ECO:0000256" key="3">
    <source>
        <dbReference type="ARBA" id="ARBA00012891"/>
    </source>
</evidence>
<dbReference type="Gene3D" id="3.40.50.140">
    <property type="match status" value="1"/>
</dbReference>
<dbReference type="SMART" id="SM00437">
    <property type="entry name" value="TOP1Ac"/>
    <property type="match status" value="1"/>
</dbReference>
<dbReference type="InterPro" id="IPR013826">
    <property type="entry name" value="Topo_IA_cen_sub3"/>
</dbReference>
<evidence type="ECO:0000256" key="1">
    <source>
        <dbReference type="ARBA" id="ARBA00000213"/>
    </source>
</evidence>
<accession>A0A7X2TEK4</accession>
<keyword evidence="13" id="KW-1185">Reference proteome</keyword>
<dbReference type="InterPro" id="IPR023405">
    <property type="entry name" value="Topo_IA_core_domain"/>
</dbReference>
<dbReference type="Gene3D" id="1.10.460.10">
    <property type="entry name" value="Topoisomerase I, domain 2"/>
    <property type="match status" value="1"/>
</dbReference>
<dbReference type="GO" id="GO:0006265">
    <property type="term" value="P:DNA topological change"/>
    <property type="evidence" value="ECO:0007669"/>
    <property type="project" value="InterPro"/>
</dbReference>
<evidence type="ECO:0000256" key="4">
    <source>
        <dbReference type="ARBA" id="ARBA00023029"/>
    </source>
</evidence>
<reference evidence="12 13" key="1">
    <citation type="submission" date="2019-08" db="EMBL/GenBank/DDBJ databases">
        <title>In-depth cultivation of the pig gut microbiome towards novel bacterial diversity and tailored functional studies.</title>
        <authorList>
            <person name="Wylensek D."/>
            <person name="Hitch T.C.A."/>
            <person name="Clavel T."/>
        </authorList>
    </citation>
    <scope>NUCLEOTIDE SEQUENCE [LARGE SCALE GENOMIC DNA]</scope>
    <source>
        <strain evidence="12 13">WCA-389-WT-23D1</strain>
    </source>
</reference>
<dbReference type="Pfam" id="PF01751">
    <property type="entry name" value="Toprim"/>
    <property type="match status" value="1"/>
</dbReference>
<dbReference type="InterPro" id="IPR013824">
    <property type="entry name" value="Topo_IA_cen_sub1"/>
</dbReference>
<evidence type="ECO:0000256" key="10">
    <source>
        <dbReference type="ARBA" id="ARBA00032877"/>
    </source>
</evidence>
<keyword evidence="5" id="KW-0238">DNA-binding</keyword>
<dbReference type="PROSITE" id="PS00396">
    <property type="entry name" value="TOPO_IA_1"/>
    <property type="match status" value="1"/>
</dbReference>
<evidence type="ECO:0000256" key="6">
    <source>
        <dbReference type="ARBA" id="ARBA00023235"/>
    </source>
</evidence>
<gene>
    <name evidence="12" type="ORF">FYJ39_16095</name>
</gene>
<dbReference type="PANTHER" id="PTHR11390:SF21">
    <property type="entry name" value="DNA TOPOISOMERASE 3-ALPHA"/>
    <property type="match status" value="1"/>
</dbReference>
<organism evidence="12 13">
    <name type="scientific">Clostridium porci</name>
    <dbReference type="NCBI Taxonomy" id="2605778"/>
    <lineage>
        <taxon>Bacteria</taxon>
        <taxon>Bacillati</taxon>
        <taxon>Bacillota</taxon>
        <taxon>Clostridia</taxon>
        <taxon>Eubacteriales</taxon>
        <taxon>Clostridiaceae</taxon>
        <taxon>Clostridium</taxon>
    </lineage>
</organism>
<dbReference type="Pfam" id="PF01131">
    <property type="entry name" value="Topoisom_bac"/>
    <property type="match status" value="1"/>
</dbReference>
<dbReference type="GO" id="GO:0006281">
    <property type="term" value="P:DNA repair"/>
    <property type="evidence" value="ECO:0007669"/>
    <property type="project" value="TreeGrafter"/>
</dbReference>
<dbReference type="GO" id="GO:0043597">
    <property type="term" value="C:cytoplasmic replication fork"/>
    <property type="evidence" value="ECO:0007669"/>
    <property type="project" value="TreeGrafter"/>
</dbReference>
<dbReference type="SMART" id="SM00436">
    <property type="entry name" value="TOP1Bc"/>
    <property type="match status" value="1"/>
</dbReference>
<dbReference type="InterPro" id="IPR023406">
    <property type="entry name" value="Topo_IA_AS"/>
</dbReference>
<evidence type="ECO:0000256" key="5">
    <source>
        <dbReference type="ARBA" id="ARBA00023125"/>
    </source>
</evidence>
<dbReference type="SUPFAM" id="SSF56712">
    <property type="entry name" value="Prokaryotic type I DNA topoisomerase"/>
    <property type="match status" value="1"/>
</dbReference>
<dbReference type="RefSeq" id="WP_154473481.1">
    <property type="nucleotide sequence ID" value="NZ_VUMD01000017.1"/>
</dbReference>
<evidence type="ECO:0000259" key="11">
    <source>
        <dbReference type="PROSITE" id="PS52039"/>
    </source>
</evidence>
<dbReference type="Gene3D" id="1.10.290.10">
    <property type="entry name" value="Topoisomerase I, domain 4"/>
    <property type="match status" value="1"/>
</dbReference>
<proteinExistence type="inferred from homology"/>
<dbReference type="Proteomes" id="UP000429958">
    <property type="component" value="Unassembled WGS sequence"/>
</dbReference>
<evidence type="ECO:0000256" key="2">
    <source>
        <dbReference type="ARBA" id="ARBA00009446"/>
    </source>
</evidence>
<dbReference type="AlphaFoldDB" id="A0A7X2TEK4"/>
<dbReference type="EC" id="5.6.2.1" evidence="3"/>
<evidence type="ECO:0000256" key="7">
    <source>
        <dbReference type="ARBA" id="ARBA00030003"/>
    </source>
</evidence>
<dbReference type="PRINTS" id="PR00417">
    <property type="entry name" value="PRTPISMRASEI"/>
</dbReference>
<keyword evidence="4" id="KW-0799">Topoisomerase</keyword>
<evidence type="ECO:0000256" key="9">
    <source>
        <dbReference type="ARBA" id="ARBA00032235"/>
    </source>
</evidence>
<dbReference type="InterPro" id="IPR013825">
    <property type="entry name" value="Topo_IA_cen_sub2"/>
</dbReference>
<dbReference type="GO" id="GO:0003677">
    <property type="term" value="F:DNA binding"/>
    <property type="evidence" value="ECO:0007669"/>
    <property type="project" value="UniProtKB-KW"/>
</dbReference>
<dbReference type="EMBL" id="VUMD01000017">
    <property type="protein sequence ID" value="MSS38036.1"/>
    <property type="molecule type" value="Genomic_DNA"/>
</dbReference>
<dbReference type="PROSITE" id="PS52039">
    <property type="entry name" value="TOPO_IA_2"/>
    <property type="match status" value="1"/>
</dbReference>
<dbReference type="GO" id="GO:0006310">
    <property type="term" value="P:DNA recombination"/>
    <property type="evidence" value="ECO:0007669"/>
    <property type="project" value="TreeGrafter"/>
</dbReference>
<dbReference type="Gene3D" id="2.70.20.10">
    <property type="entry name" value="Topoisomerase I, domain 3"/>
    <property type="match status" value="1"/>
</dbReference>
<dbReference type="InterPro" id="IPR003601">
    <property type="entry name" value="Topo_IA_2"/>
</dbReference>
<feature type="domain" description="Topo IA-type catalytic" evidence="11">
    <location>
        <begin position="156"/>
        <end position="596"/>
    </location>
</feature>
<dbReference type="GO" id="GO:0003917">
    <property type="term" value="F:DNA topoisomerase type I (single strand cut, ATP-independent) activity"/>
    <property type="evidence" value="ECO:0007669"/>
    <property type="project" value="UniProtKB-EC"/>
</dbReference>
<comment type="similarity">
    <text evidence="2">Belongs to the type IA topoisomerase family.</text>
</comment>
<evidence type="ECO:0000313" key="13">
    <source>
        <dbReference type="Proteomes" id="UP000429958"/>
    </source>
</evidence>